<dbReference type="GO" id="GO:0016705">
    <property type="term" value="F:oxidoreductase activity, acting on paired donors, with incorporation or reduction of molecular oxygen"/>
    <property type="evidence" value="ECO:0007669"/>
    <property type="project" value="InterPro"/>
</dbReference>
<dbReference type="PANTHER" id="PTHR24305">
    <property type="entry name" value="CYTOCHROME P450"/>
    <property type="match status" value="1"/>
</dbReference>
<dbReference type="InterPro" id="IPR050121">
    <property type="entry name" value="Cytochrome_P450_monoxygenase"/>
</dbReference>
<dbReference type="InterPro" id="IPR036396">
    <property type="entry name" value="Cyt_P450_sf"/>
</dbReference>
<dbReference type="GO" id="GO:0020037">
    <property type="term" value="F:heme binding"/>
    <property type="evidence" value="ECO:0007669"/>
    <property type="project" value="InterPro"/>
</dbReference>
<dbReference type="OrthoDB" id="6692864at2759"/>
<comment type="cofactor">
    <cofactor evidence="1">
        <name>heme</name>
        <dbReference type="ChEBI" id="CHEBI:30413"/>
    </cofactor>
</comment>
<dbReference type="AlphaFoldDB" id="A0A316ZEB5"/>
<dbReference type="GeneID" id="37267330"/>
<gene>
    <name evidence="8" type="ORF">FA09DRAFT_270019</name>
</gene>
<sequence length="371" mass="39970">MLRRASCSSLLPKASGAGSQPPGQACAAGMACCRRTTFAWGLAAVGAAGVEPATACRAAGWSRSRRSAQHSVDTDLGRTCLCDDRSEESAGGFKKQRQELLAAALHRSHHPRPQTPTMAPISLSTADLQVPHNAVVSVALPALAALALHLASQVREPHGHLFVAGFAASCVGTELLLAKYWQLAHVEAVAATLRMLAVFAATSCVSIGLYRVLGHPLRRIPGDLSCKLSMWSWVFADYQGRRADIVQNMHARHGDVVRIGPRELSCVNPDAVMAIYGPTGAAAKARRGPWYGAQSMEPHVHSLQNEPTMPEHTRRRRDWDPAFSVKALGSYKSNIQRNAELLLEQLERLSAGGSTVDLRECLLWFGFDSAS</sequence>
<dbReference type="SUPFAM" id="SSF48264">
    <property type="entry name" value="Cytochrome P450"/>
    <property type="match status" value="1"/>
</dbReference>
<proteinExistence type="inferred from homology"/>
<evidence type="ECO:0000256" key="1">
    <source>
        <dbReference type="ARBA" id="ARBA00001971"/>
    </source>
</evidence>
<evidence type="ECO:0008006" key="10">
    <source>
        <dbReference type="Google" id="ProtNLM"/>
    </source>
</evidence>
<name>A0A316ZEB5_9BASI</name>
<feature type="region of interest" description="Disordered" evidence="7">
    <location>
        <begin position="1"/>
        <end position="21"/>
    </location>
</feature>
<keyword evidence="6" id="KW-0503">Monooxygenase</keyword>
<accession>A0A316ZEB5</accession>
<evidence type="ECO:0000256" key="7">
    <source>
        <dbReference type="SAM" id="MobiDB-lite"/>
    </source>
</evidence>
<evidence type="ECO:0000256" key="6">
    <source>
        <dbReference type="ARBA" id="ARBA00023033"/>
    </source>
</evidence>
<evidence type="ECO:0000256" key="4">
    <source>
        <dbReference type="ARBA" id="ARBA00023002"/>
    </source>
</evidence>
<dbReference type="Gene3D" id="1.10.630.10">
    <property type="entry name" value="Cytochrome P450"/>
    <property type="match status" value="1"/>
</dbReference>
<keyword evidence="3" id="KW-0479">Metal-binding</keyword>
<dbReference type="STRING" id="58919.A0A316ZEB5"/>
<dbReference type="PANTHER" id="PTHR24305:SF187">
    <property type="entry name" value="P450, PUTATIVE (EUROFUNG)-RELATED"/>
    <property type="match status" value="1"/>
</dbReference>
<evidence type="ECO:0000256" key="3">
    <source>
        <dbReference type="ARBA" id="ARBA00022723"/>
    </source>
</evidence>
<dbReference type="PROSITE" id="PS51257">
    <property type="entry name" value="PROKAR_LIPOPROTEIN"/>
    <property type="match status" value="1"/>
</dbReference>
<evidence type="ECO:0000313" key="8">
    <source>
        <dbReference type="EMBL" id="PWN98583.1"/>
    </source>
</evidence>
<organism evidence="8 9">
    <name type="scientific">Tilletiopsis washingtonensis</name>
    <dbReference type="NCBI Taxonomy" id="58919"/>
    <lineage>
        <taxon>Eukaryota</taxon>
        <taxon>Fungi</taxon>
        <taxon>Dikarya</taxon>
        <taxon>Basidiomycota</taxon>
        <taxon>Ustilaginomycotina</taxon>
        <taxon>Exobasidiomycetes</taxon>
        <taxon>Entylomatales</taxon>
        <taxon>Entylomatales incertae sedis</taxon>
        <taxon>Tilletiopsis</taxon>
    </lineage>
</organism>
<keyword evidence="9" id="KW-1185">Reference proteome</keyword>
<comment type="similarity">
    <text evidence="2">Belongs to the cytochrome P450 family.</text>
</comment>
<keyword evidence="4" id="KW-0560">Oxidoreductase</keyword>
<protein>
    <recommendedName>
        <fullName evidence="10">Cytochrome P450</fullName>
    </recommendedName>
</protein>
<dbReference type="EMBL" id="KZ819291">
    <property type="protein sequence ID" value="PWN98583.1"/>
    <property type="molecule type" value="Genomic_DNA"/>
</dbReference>
<dbReference type="GO" id="GO:0005506">
    <property type="term" value="F:iron ion binding"/>
    <property type="evidence" value="ECO:0007669"/>
    <property type="project" value="InterPro"/>
</dbReference>
<evidence type="ECO:0000256" key="5">
    <source>
        <dbReference type="ARBA" id="ARBA00023004"/>
    </source>
</evidence>
<reference evidence="8 9" key="1">
    <citation type="journal article" date="2018" name="Mol. Biol. Evol.">
        <title>Broad Genomic Sampling Reveals a Smut Pathogenic Ancestry of the Fungal Clade Ustilaginomycotina.</title>
        <authorList>
            <person name="Kijpornyongpan T."/>
            <person name="Mondo S.J."/>
            <person name="Barry K."/>
            <person name="Sandor L."/>
            <person name="Lee J."/>
            <person name="Lipzen A."/>
            <person name="Pangilinan J."/>
            <person name="LaButti K."/>
            <person name="Hainaut M."/>
            <person name="Henrissat B."/>
            <person name="Grigoriev I.V."/>
            <person name="Spatafora J.W."/>
            <person name="Aime M.C."/>
        </authorList>
    </citation>
    <scope>NUCLEOTIDE SEQUENCE [LARGE SCALE GENOMIC DNA]</scope>
    <source>
        <strain evidence="8 9">MCA 4186</strain>
    </source>
</reference>
<dbReference type="Proteomes" id="UP000245946">
    <property type="component" value="Unassembled WGS sequence"/>
</dbReference>
<keyword evidence="5" id="KW-0408">Iron</keyword>
<evidence type="ECO:0000256" key="2">
    <source>
        <dbReference type="ARBA" id="ARBA00010617"/>
    </source>
</evidence>
<dbReference type="RefSeq" id="XP_025598862.1">
    <property type="nucleotide sequence ID" value="XM_025739784.1"/>
</dbReference>
<evidence type="ECO:0000313" key="9">
    <source>
        <dbReference type="Proteomes" id="UP000245946"/>
    </source>
</evidence>
<dbReference type="GO" id="GO:0004497">
    <property type="term" value="F:monooxygenase activity"/>
    <property type="evidence" value="ECO:0007669"/>
    <property type="project" value="UniProtKB-KW"/>
</dbReference>